<proteinExistence type="predicted"/>
<organism evidence="2 3">
    <name type="scientific">Aquisphaera giovannonii</name>
    <dbReference type="NCBI Taxonomy" id="406548"/>
    <lineage>
        <taxon>Bacteria</taxon>
        <taxon>Pseudomonadati</taxon>
        <taxon>Planctomycetota</taxon>
        <taxon>Planctomycetia</taxon>
        <taxon>Isosphaerales</taxon>
        <taxon>Isosphaeraceae</taxon>
        <taxon>Aquisphaera</taxon>
    </lineage>
</organism>
<feature type="compositionally biased region" description="Polar residues" evidence="1">
    <location>
        <begin position="20"/>
        <end position="30"/>
    </location>
</feature>
<dbReference type="SUPFAM" id="SSF56935">
    <property type="entry name" value="Porins"/>
    <property type="match status" value="1"/>
</dbReference>
<dbReference type="InterPro" id="IPR010870">
    <property type="entry name" value="Porin_O/P"/>
</dbReference>
<evidence type="ECO:0000313" key="3">
    <source>
        <dbReference type="Proteomes" id="UP000324233"/>
    </source>
</evidence>
<gene>
    <name evidence="2" type="ORF">OJF2_50200</name>
</gene>
<reference evidence="2 3" key="1">
    <citation type="submission" date="2019-08" db="EMBL/GenBank/DDBJ databases">
        <title>Deep-cultivation of Planctomycetes and their phenomic and genomic characterization uncovers novel biology.</title>
        <authorList>
            <person name="Wiegand S."/>
            <person name="Jogler M."/>
            <person name="Boedeker C."/>
            <person name="Pinto D."/>
            <person name="Vollmers J."/>
            <person name="Rivas-Marin E."/>
            <person name="Kohn T."/>
            <person name="Peeters S.H."/>
            <person name="Heuer A."/>
            <person name="Rast P."/>
            <person name="Oberbeckmann S."/>
            <person name="Bunk B."/>
            <person name="Jeske O."/>
            <person name="Meyerdierks A."/>
            <person name="Storesund J.E."/>
            <person name="Kallscheuer N."/>
            <person name="Luecker S."/>
            <person name="Lage O.M."/>
            <person name="Pohl T."/>
            <person name="Merkel B.J."/>
            <person name="Hornburger P."/>
            <person name="Mueller R.-W."/>
            <person name="Bruemmer F."/>
            <person name="Labrenz M."/>
            <person name="Spormann A.M."/>
            <person name="Op den Camp H."/>
            <person name="Overmann J."/>
            <person name="Amann R."/>
            <person name="Jetten M.S.M."/>
            <person name="Mascher T."/>
            <person name="Medema M.H."/>
            <person name="Devos D.P."/>
            <person name="Kaster A.-K."/>
            <person name="Ovreas L."/>
            <person name="Rohde M."/>
            <person name="Galperin M.Y."/>
            <person name="Jogler C."/>
        </authorList>
    </citation>
    <scope>NUCLEOTIDE SEQUENCE [LARGE SCALE GENOMIC DNA]</scope>
    <source>
        <strain evidence="2 3">OJF2</strain>
    </source>
</reference>
<accession>A0A5B9W713</accession>
<dbReference type="EMBL" id="CP042997">
    <property type="protein sequence ID" value="QEH36456.1"/>
    <property type="molecule type" value="Genomic_DNA"/>
</dbReference>
<dbReference type="InterPro" id="IPR023614">
    <property type="entry name" value="Porin_dom_sf"/>
</dbReference>
<dbReference type="Pfam" id="PF07396">
    <property type="entry name" value="Porin_O_P"/>
    <property type="match status" value="1"/>
</dbReference>
<name>A0A5B9W713_9BACT</name>
<evidence type="ECO:0000313" key="2">
    <source>
        <dbReference type="EMBL" id="QEH36456.1"/>
    </source>
</evidence>
<dbReference type="KEGG" id="agv:OJF2_50200"/>
<protein>
    <submittedName>
        <fullName evidence="2">Phosphate-selective porin O and P</fullName>
    </submittedName>
</protein>
<keyword evidence="3" id="KW-1185">Reference proteome</keyword>
<dbReference type="AlphaFoldDB" id="A0A5B9W713"/>
<dbReference type="Proteomes" id="UP000324233">
    <property type="component" value="Chromosome"/>
</dbReference>
<feature type="region of interest" description="Disordered" evidence="1">
    <location>
        <begin position="19"/>
        <end position="78"/>
    </location>
</feature>
<evidence type="ECO:0000256" key="1">
    <source>
        <dbReference type="SAM" id="MobiDB-lite"/>
    </source>
</evidence>
<dbReference type="RefSeq" id="WP_246196139.1">
    <property type="nucleotide sequence ID" value="NZ_CP042997.1"/>
</dbReference>
<sequence>MTPREAQLEQRVRQLESMVKQLSAQMQSRQGVGAGGAAPDPPNAATAVAPSATGGVSGPGQSLPPNPPPSSRFDSPPVLANKKASVKFGPGFEIRSDDDEFIFQFHNLTQFEYRGYEQSNEQGAVRDSFLIPRQWFMFSGRMSKPIGYFVSLANGFDNVTALDVFMDFDFDPRLRIRAGRYKAPFTYEFLVEPVQGLIQPERSIFFNNFGQNRDLGVMAFGRLFRDTFDYAGGIFNGNRNGYIAPADSKFGSAFVNWKPFANAEGSLLQNFNVGGSVFGGNSLQQPAPATFRTVVPLVGNAVAGVPFLALNGNVRESGPKTFWDMHAAYFYKQLAVIGEWGSGFQDYALANTPARRTRLGVQSFYAQAGYLLTGETRSSVGIVRPRHPFSLKPGTFGLGAWELVGRYQHMDMSSNVFSAGLADPNLWANRVEIVDLGFNWHINQYLKFYFEWEHAMFNQPVEFSPGRYQINSDLFLARMQLYF</sequence>
<dbReference type="Gene3D" id="2.40.160.10">
    <property type="entry name" value="Porin"/>
    <property type="match status" value="1"/>
</dbReference>